<feature type="transmembrane region" description="Helical" evidence="7">
    <location>
        <begin position="230"/>
        <end position="251"/>
    </location>
</feature>
<feature type="transmembrane region" description="Helical" evidence="7">
    <location>
        <begin position="198"/>
        <end position="218"/>
    </location>
</feature>
<keyword evidence="4 7" id="KW-0812">Transmembrane</keyword>
<dbReference type="GO" id="GO:0055085">
    <property type="term" value="P:transmembrane transport"/>
    <property type="evidence" value="ECO:0007669"/>
    <property type="project" value="InterPro"/>
</dbReference>
<feature type="transmembrane region" description="Helical" evidence="7">
    <location>
        <begin position="289"/>
        <end position="310"/>
    </location>
</feature>
<gene>
    <name evidence="8" type="ORF">GWK36_11545</name>
</gene>
<dbReference type="KEGG" id="cjap:GWK36_11545"/>
<evidence type="ECO:0000256" key="5">
    <source>
        <dbReference type="ARBA" id="ARBA00022989"/>
    </source>
</evidence>
<comment type="subcellular location">
    <subcellularLocation>
        <location evidence="1">Membrane</location>
        <topology evidence="1">Multi-pass membrane protein</topology>
    </subcellularLocation>
</comment>
<name>A0A6G7VEK8_9GAMM</name>
<dbReference type="PANTHER" id="PTHR36838">
    <property type="entry name" value="AUXIN EFFLUX CARRIER FAMILY PROTEIN"/>
    <property type="match status" value="1"/>
</dbReference>
<sequence>MYAILSVTAPIFILIALAFVAVHARWIPREGALALGRYALLFALPALLFNTLSKRPLAELVVMDFLTVYAGTSLLVYGLGILIASLIRRSAPAANAFYGLGVSMSNSSYIGYPLVAQLLGEPALVAVVMAILTEVLLILPITLILAEFAQARAQGGPWRTLGKVLWTVGMNPIVLAIGAGILFAAFDWRLPIALGRTLDMLAGSAAVVALFAIGGGLASQRVQGSVGPALAVAAGKLIGHPLVALGMLSLVPQLDPVLRQAALILAGLPMVTLYPLLAQRYGQGETAATALVLATLLAFFTLNLELALFVRPA</sequence>
<dbReference type="Pfam" id="PF03547">
    <property type="entry name" value="Mem_trans"/>
    <property type="match status" value="1"/>
</dbReference>
<evidence type="ECO:0000256" key="1">
    <source>
        <dbReference type="ARBA" id="ARBA00004141"/>
    </source>
</evidence>
<dbReference type="InterPro" id="IPR004776">
    <property type="entry name" value="Mem_transp_PIN-like"/>
</dbReference>
<reference evidence="9" key="1">
    <citation type="submission" date="2020-01" db="EMBL/GenBank/DDBJ databases">
        <title>Caldichromatium gen. nov., sp. nov., a thermophilic purple sulfur bacterium member of the family Chromatiaceae isolated from Nakabusa hot spring, Japan.</title>
        <authorList>
            <person name="Saini M.K."/>
            <person name="Hanada S."/>
            <person name="Tank M."/>
        </authorList>
    </citation>
    <scope>NUCLEOTIDE SEQUENCE [LARGE SCALE GENOMIC DNA]</scope>
    <source>
        <strain evidence="9">No.7</strain>
    </source>
</reference>
<dbReference type="PANTHER" id="PTHR36838:SF3">
    <property type="entry name" value="TRANSPORTER AUXIN EFFLUX CARRIER EC FAMILY"/>
    <property type="match status" value="1"/>
</dbReference>
<keyword evidence="5 7" id="KW-1133">Transmembrane helix</keyword>
<dbReference type="Proteomes" id="UP000502699">
    <property type="component" value="Chromosome"/>
</dbReference>
<dbReference type="EMBL" id="CP048029">
    <property type="protein sequence ID" value="QIK38513.1"/>
    <property type="molecule type" value="Genomic_DNA"/>
</dbReference>
<accession>A0A6G7VEK8</accession>
<feature type="transmembrane region" description="Helical" evidence="7">
    <location>
        <begin position="65"/>
        <end position="87"/>
    </location>
</feature>
<evidence type="ECO:0000313" key="9">
    <source>
        <dbReference type="Proteomes" id="UP000502699"/>
    </source>
</evidence>
<proteinExistence type="predicted"/>
<evidence type="ECO:0000256" key="4">
    <source>
        <dbReference type="ARBA" id="ARBA00022692"/>
    </source>
</evidence>
<protein>
    <submittedName>
        <fullName evidence="8">AEC family transporter</fullName>
    </submittedName>
</protein>
<feature type="transmembrane region" description="Helical" evidence="7">
    <location>
        <begin position="34"/>
        <end position="53"/>
    </location>
</feature>
<evidence type="ECO:0000256" key="7">
    <source>
        <dbReference type="SAM" id="Phobius"/>
    </source>
</evidence>
<keyword evidence="9" id="KW-1185">Reference proteome</keyword>
<dbReference type="RefSeq" id="WP_166271272.1">
    <property type="nucleotide sequence ID" value="NZ_CP048029.1"/>
</dbReference>
<dbReference type="AlphaFoldDB" id="A0A6G7VEK8"/>
<feature type="transmembrane region" description="Helical" evidence="7">
    <location>
        <begin position="123"/>
        <end position="145"/>
    </location>
</feature>
<evidence type="ECO:0000256" key="3">
    <source>
        <dbReference type="ARBA" id="ARBA00022475"/>
    </source>
</evidence>
<organism evidence="8 9">
    <name type="scientific">Caldichromatium japonicum</name>
    <dbReference type="NCBI Taxonomy" id="2699430"/>
    <lineage>
        <taxon>Bacteria</taxon>
        <taxon>Pseudomonadati</taxon>
        <taxon>Pseudomonadota</taxon>
        <taxon>Gammaproteobacteria</taxon>
        <taxon>Chromatiales</taxon>
        <taxon>Chromatiaceae</taxon>
        <taxon>Caldichromatium</taxon>
    </lineage>
</organism>
<evidence type="ECO:0000256" key="6">
    <source>
        <dbReference type="ARBA" id="ARBA00023136"/>
    </source>
</evidence>
<evidence type="ECO:0000313" key="8">
    <source>
        <dbReference type="EMBL" id="QIK38513.1"/>
    </source>
</evidence>
<keyword evidence="6 7" id="KW-0472">Membrane</keyword>
<evidence type="ECO:0000256" key="2">
    <source>
        <dbReference type="ARBA" id="ARBA00022448"/>
    </source>
</evidence>
<keyword evidence="2" id="KW-0813">Transport</keyword>
<dbReference type="GO" id="GO:0016020">
    <property type="term" value="C:membrane"/>
    <property type="evidence" value="ECO:0007669"/>
    <property type="project" value="UniProtKB-SubCell"/>
</dbReference>
<feature type="transmembrane region" description="Helical" evidence="7">
    <location>
        <begin position="257"/>
        <end position="277"/>
    </location>
</feature>
<feature type="transmembrane region" description="Helical" evidence="7">
    <location>
        <begin position="165"/>
        <end position="186"/>
    </location>
</feature>
<keyword evidence="3" id="KW-1003">Cell membrane</keyword>